<dbReference type="PANTHER" id="PTHR10794:SF63">
    <property type="entry name" value="ALPHA_BETA HYDROLASE 1, ISOFORM A"/>
    <property type="match status" value="1"/>
</dbReference>
<sequence>MQRILGRMKLEAFEPTWWAKSAYPQMALFGFWQATHLLRNSFERTILVCEDGGEVAVDRLLEPRGSELPEDAPLAIFLHTLTGGRYDTTEFMRYALQRGWRPFLLVRRGHLGDFLKAPKFNILGCKDDTQLMMDHIAGKWPKARFIGGIGISAGSGQIVSYISKQREGGPVQAADIEGYHTAMSSSTTCEFIQASHKLAGYESTEAFIEATDPVLSCHENKVPCLILNAADDPVCVRENIKVDLATSLSNFALLITEQGSHIAFREGSLGASSYMHRLAMDFLEASMAEHSHANAPRTQL</sequence>
<dbReference type="OrthoDB" id="247542at2759"/>
<dbReference type="PIRSF" id="PIRSF005211">
    <property type="entry name" value="Ab_hydro_YheT"/>
    <property type="match status" value="1"/>
</dbReference>
<reference evidence="3 4" key="1">
    <citation type="submission" date="2017-12" db="EMBL/GenBank/DDBJ databases">
        <title>Sequencing, de novo assembly and annotation of complete genome of a new Thraustochytrid species, strain FCC1311.</title>
        <authorList>
            <person name="Sedici K."/>
            <person name="Godart F."/>
            <person name="Aiese Cigliano R."/>
            <person name="Sanseverino W."/>
            <person name="Barakat M."/>
            <person name="Ortet P."/>
            <person name="Marechal E."/>
            <person name="Cagnac O."/>
            <person name="Amato A."/>
        </authorList>
    </citation>
    <scope>NUCLEOTIDE SEQUENCE [LARGE SCALE GENOMIC DNA]</scope>
</reference>
<feature type="active site" description="Charge relay system" evidence="2">
    <location>
        <position position="232"/>
    </location>
</feature>
<evidence type="ECO:0000313" key="3">
    <source>
        <dbReference type="EMBL" id="GBG27363.1"/>
    </source>
</evidence>
<dbReference type="GO" id="GO:0047372">
    <property type="term" value="F:monoacylglycerol lipase activity"/>
    <property type="evidence" value="ECO:0007669"/>
    <property type="project" value="TreeGrafter"/>
</dbReference>
<gene>
    <name evidence="3" type="ORF">FCC1311_035852</name>
</gene>
<dbReference type="SUPFAM" id="SSF53474">
    <property type="entry name" value="alpha/beta-Hydrolases"/>
    <property type="match status" value="1"/>
</dbReference>
<evidence type="ECO:0000256" key="1">
    <source>
        <dbReference type="ARBA" id="ARBA00010884"/>
    </source>
</evidence>
<feature type="active site" description="Charge relay system" evidence="2">
    <location>
        <position position="152"/>
    </location>
</feature>
<comment type="caution">
    <text evidence="3">The sequence shown here is derived from an EMBL/GenBank/DDBJ whole genome shotgun (WGS) entry which is preliminary data.</text>
</comment>
<evidence type="ECO:0000313" key="4">
    <source>
        <dbReference type="Proteomes" id="UP000241890"/>
    </source>
</evidence>
<dbReference type="Proteomes" id="UP000241890">
    <property type="component" value="Unassembled WGS sequence"/>
</dbReference>
<accession>A0A2R5GFF6</accession>
<dbReference type="InterPro" id="IPR012020">
    <property type="entry name" value="ABHD4"/>
</dbReference>
<dbReference type="Gene3D" id="3.40.50.1820">
    <property type="entry name" value="alpha/beta hydrolase"/>
    <property type="match status" value="1"/>
</dbReference>
<comment type="similarity">
    <text evidence="1">Belongs to the AB hydrolase superfamily. AB hydrolase 4 family.</text>
</comment>
<dbReference type="InterPro" id="IPR029058">
    <property type="entry name" value="AB_hydrolase_fold"/>
</dbReference>
<dbReference type="AlphaFoldDB" id="A0A2R5GFF6"/>
<dbReference type="EMBL" id="BEYU01000030">
    <property type="protein sequence ID" value="GBG27363.1"/>
    <property type="molecule type" value="Genomic_DNA"/>
</dbReference>
<dbReference type="InParanoid" id="A0A2R5GFF6"/>
<feature type="active site" description="Charge relay system" evidence="2">
    <location>
        <position position="261"/>
    </location>
</feature>
<evidence type="ECO:0000256" key="2">
    <source>
        <dbReference type="PIRSR" id="PIRSR005211-1"/>
    </source>
</evidence>
<organism evidence="3 4">
    <name type="scientific">Hondaea fermentalgiana</name>
    <dbReference type="NCBI Taxonomy" id="2315210"/>
    <lineage>
        <taxon>Eukaryota</taxon>
        <taxon>Sar</taxon>
        <taxon>Stramenopiles</taxon>
        <taxon>Bigyra</taxon>
        <taxon>Labyrinthulomycetes</taxon>
        <taxon>Thraustochytrida</taxon>
        <taxon>Thraustochytriidae</taxon>
        <taxon>Hondaea</taxon>
    </lineage>
</organism>
<name>A0A2R5GFF6_9STRA</name>
<dbReference type="InterPro" id="IPR050960">
    <property type="entry name" value="AB_hydrolase_4_sf"/>
</dbReference>
<protein>
    <submittedName>
        <fullName evidence="3">Monoacylglycerol lipase ABHD2</fullName>
    </submittedName>
</protein>
<proteinExistence type="inferred from homology"/>
<dbReference type="PANTHER" id="PTHR10794">
    <property type="entry name" value="ABHYDROLASE DOMAIN-CONTAINING PROTEIN"/>
    <property type="match status" value="1"/>
</dbReference>
<keyword evidence="4" id="KW-1185">Reference proteome</keyword>
<dbReference type="GO" id="GO:0034338">
    <property type="term" value="F:short-chain carboxylesterase activity"/>
    <property type="evidence" value="ECO:0007669"/>
    <property type="project" value="TreeGrafter"/>
</dbReference>